<dbReference type="EMBL" id="CAKMNS010000134">
    <property type="protein sequence ID" value="CAH1277023.1"/>
    <property type="molecule type" value="Genomic_DNA"/>
</dbReference>
<dbReference type="Proteomes" id="UP000838412">
    <property type="component" value="Unassembled WGS sequence"/>
</dbReference>
<sequence length="652" mass="72152">MKKMMYNKTPKKAIRGPNKNKASTEGVNGLRRSPRKHKQDSHLDWPKVQGKGRKEVLQQGEVWAREMPNVLKDTLINYGILHWYTSKKGKGLWCSKKPPKTEDRDDECTHHQRKHVALAKEFGKEAGTSRKNALLISMDDKAYLRPGTSEGFTGTKRQAVLQPTDEDHARKLPLHDFPEPSVYVTPSAFRLIRKKPAGVDGDESLISELDSSIAVVHPKAYVGTNGTTWGSNLMRLRRECPDDFEVEPAADNTRYSRPVRKLCSWAKESTVYFMDCTMKGDIMKVTQNLTAPSRSHLVVSLVCRSPSTQGGSISTIVSRYDHNVKATSPSAIDRTLSHCMLTTDKIRMVKRRYNVQRVGEGNFGRAMDEVAEAASDEQTERLGTGSALVVEAASDEQTKRLGTGSALVVEAASDERTERPARSWLPRPPMRSPSDAGPARSWLPRPPMSSPSDPRRHYFNLDTADQETTVVEVSLTEIAKTAEADTFAHEYVSTCSKDGGRFLKDCRAGERLTWDKGELKKKEPRKRGRQPKPARPTKSARRGPSPARRPAAKTARRSAAKPALPAAKPALFPPPSLRSSRRQACSSRRQACALPAAKPALPAAKPALFPPPSLLFPPPSLLFPPPNCSSQSAVPAPIAKRSDFRREIPGCL</sequence>
<reference evidence="2" key="1">
    <citation type="submission" date="2022-01" db="EMBL/GenBank/DDBJ databases">
        <authorList>
            <person name="Braso-Vives M."/>
        </authorList>
    </citation>
    <scope>NUCLEOTIDE SEQUENCE</scope>
</reference>
<feature type="compositionally biased region" description="Basic residues" evidence="1">
    <location>
        <begin position="550"/>
        <end position="559"/>
    </location>
</feature>
<proteinExistence type="predicted"/>
<feature type="compositionally biased region" description="Low complexity" evidence="1">
    <location>
        <begin position="560"/>
        <end position="570"/>
    </location>
</feature>
<dbReference type="AlphaFoldDB" id="A0A8S4MN28"/>
<organism evidence="2 3">
    <name type="scientific">Branchiostoma lanceolatum</name>
    <name type="common">Common lancelet</name>
    <name type="synonym">Amphioxus lanceolatum</name>
    <dbReference type="NCBI Taxonomy" id="7740"/>
    <lineage>
        <taxon>Eukaryota</taxon>
        <taxon>Metazoa</taxon>
        <taxon>Chordata</taxon>
        <taxon>Cephalochordata</taxon>
        <taxon>Leptocardii</taxon>
        <taxon>Amphioxiformes</taxon>
        <taxon>Branchiostomatidae</taxon>
        <taxon>Branchiostoma</taxon>
    </lineage>
</organism>
<keyword evidence="3" id="KW-1185">Reference proteome</keyword>
<feature type="compositionally biased region" description="Basic residues" evidence="1">
    <location>
        <begin position="1"/>
        <end position="14"/>
    </location>
</feature>
<feature type="region of interest" description="Disordered" evidence="1">
    <location>
        <begin position="517"/>
        <end position="590"/>
    </location>
</feature>
<dbReference type="OrthoDB" id="6090131at2759"/>
<accession>A0A8S4MN28</accession>
<name>A0A8S4MN28_BRALA</name>
<gene>
    <name evidence="2" type="primary">Hypp9460</name>
    <name evidence="2" type="ORF">BLAG_LOCUS25925</name>
</gene>
<evidence type="ECO:0000313" key="3">
    <source>
        <dbReference type="Proteomes" id="UP000838412"/>
    </source>
</evidence>
<protein>
    <submittedName>
        <fullName evidence="2">Hypp9460 protein</fullName>
    </submittedName>
</protein>
<evidence type="ECO:0000313" key="2">
    <source>
        <dbReference type="EMBL" id="CAH1277023.1"/>
    </source>
</evidence>
<feature type="region of interest" description="Disordered" evidence="1">
    <location>
        <begin position="411"/>
        <end position="463"/>
    </location>
</feature>
<comment type="caution">
    <text evidence="2">The sequence shown here is derived from an EMBL/GenBank/DDBJ whole genome shotgun (WGS) entry which is preliminary data.</text>
</comment>
<evidence type="ECO:0000256" key="1">
    <source>
        <dbReference type="SAM" id="MobiDB-lite"/>
    </source>
</evidence>
<feature type="compositionally biased region" description="Basic residues" evidence="1">
    <location>
        <begin position="522"/>
        <end position="532"/>
    </location>
</feature>
<feature type="region of interest" description="Disordered" evidence="1">
    <location>
        <begin position="1"/>
        <end position="46"/>
    </location>
</feature>